<gene>
    <name evidence="1" type="ORF">ACFQGH_17110</name>
</gene>
<accession>A0ABD5VDB5</accession>
<sequence>MKHHEEFNIPIPADEGGMIGRQCPRCARKFEIEEETYLDQGYTNLRCPYCELIAELDAYFTEEQIEYVYGVTQEQGRRIMEEVIESTLGEVPEVKGDFIEFTHNFDDVDLGTVGAESPHLSIEMDTIECDECGFRYAVEEGRTGVCPVCR</sequence>
<keyword evidence="2" id="KW-1185">Reference proteome</keyword>
<name>A0ABD5VDB5_9EURY</name>
<evidence type="ECO:0000313" key="2">
    <source>
        <dbReference type="Proteomes" id="UP001596312"/>
    </source>
</evidence>
<protein>
    <submittedName>
        <fullName evidence="1">Uncharacterized protein</fullName>
    </submittedName>
</protein>
<proteinExistence type="predicted"/>
<dbReference type="RefSeq" id="WP_340605494.1">
    <property type="nucleotide sequence ID" value="NZ_JBBMXV010000006.1"/>
</dbReference>
<evidence type="ECO:0000313" key="1">
    <source>
        <dbReference type="EMBL" id="MFC6906914.1"/>
    </source>
</evidence>
<reference evidence="1 2" key="1">
    <citation type="journal article" date="2019" name="Int. J. Syst. Evol. Microbiol.">
        <title>The Global Catalogue of Microorganisms (GCM) 10K type strain sequencing project: providing services to taxonomists for standard genome sequencing and annotation.</title>
        <authorList>
            <consortium name="The Broad Institute Genomics Platform"/>
            <consortium name="The Broad Institute Genome Sequencing Center for Infectious Disease"/>
            <person name="Wu L."/>
            <person name="Ma J."/>
        </authorList>
    </citation>
    <scope>NUCLEOTIDE SEQUENCE [LARGE SCALE GENOMIC DNA]</scope>
    <source>
        <strain evidence="1 2">CGMCC 1.3240</strain>
    </source>
</reference>
<dbReference type="EMBL" id="JBHSXQ010000006">
    <property type="protein sequence ID" value="MFC6906914.1"/>
    <property type="molecule type" value="Genomic_DNA"/>
</dbReference>
<comment type="caution">
    <text evidence="1">The sequence shown here is derived from an EMBL/GenBank/DDBJ whole genome shotgun (WGS) entry which is preliminary data.</text>
</comment>
<dbReference type="Proteomes" id="UP001596312">
    <property type="component" value="Unassembled WGS sequence"/>
</dbReference>
<dbReference type="AlphaFoldDB" id="A0ABD5VDB5"/>
<organism evidence="1 2">
    <name type="scientific">Halalkalicoccus tibetensis</name>
    <dbReference type="NCBI Taxonomy" id="175632"/>
    <lineage>
        <taxon>Archaea</taxon>
        <taxon>Methanobacteriati</taxon>
        <taxon>Methanobacteriota</taxon>
        <taxon>Stenosarchaea group</taxon>
        <taxon>Halobacteria</taxon>
        <taxon>Halobacteriales</taxon>
        <taxon>Halococcaceae</taxon>
        <taxon>Halalkalicoccus</taxon>
    </lineage>
</organism>